<evidence type="ECO:0000313" key="4">
    <source>
        <dbReference type="Proteomes" id="UP001225644"/>
    </source>
</evidence>
<dbReference type="RefSeq" id="WP_307403953.1">
    <property type="nucleotide sequence ID" value="NZ_JAUSUX010000070.1"/>
</dbReference>
<reference evidence="3 4" key="1">
    <citation type="submission" date="2023-07" db="EMBL/GenBank/DDBJ databases">
        <title>Genomic Encyclopedia of Type Strains, Phase IV (KMG-IV): sequencing the most valuable type-strain genomes for metagenomic binning, comparative biology and taxonomic classification.</title>
        <authorList>
            <person name="Goeker M."/>
        </authorList>
    </citation>
    <scope>NUCLEOTIDE SEQUENCE [LARGE SCALE GENOMIC DNA]</scope>
    <source>
        <strain evidence="3 4">DSM 12396</strain>
    </source>
</reference>
<feature type="coiled-coil region" evidence="1">
    <location>
        <begin position="222"/>
        <end position="249"/>
    </location>
</feature>
<protein>
    <submittedName>
        <fullName evidence="3">Transposase</fullName>
    </submittedName>
</protein>
<proteinExistence type="predicted"/>
<dbReference type="PANTHER" id="PTHR33055">
    <property type="entry name" value="TRANSPOSASE FOR INSERTION SEQUENCE ELEMENT IS1111A"/>
    <property type="match status" value="1"/>
</dbReference>
<dbReference type="InterPro" id="IPR047650">
    <property type="entry name" value="Transpos_IS110"/>
</dbReference>
<keyword evidence="4" id="KW-1185">Reference proteome</keyword>
<name>A0ABU0B6K5_9FIRM</name>
<dbReference type="NCBIfam" id="NF033542">
    <property type="entry name" value="transpos_IS110"/>
    <property type="match status" value="1"/>
</dbReference>
<dbReference type="InterPro" id="IPR002525">
    <property type="entry name" value="Transp_IS110-like_N"/>
</dbReference>
<evidence type="ECO:0000259" key="2">
    <source>
        <dbReference type="Pfam" id="PF01548"/>
    </source>
</evidence>
<evidence type="ECO:0000313" key="3">
    <source>
        <dbReference type="EMBL" id="MDQ0287890.1"/>
    </source>
</evidence>
<dbReference type="EMBL" id="JAUSUX010000070">
    <property type="protein sequence ID" value="MDQ0287890.1"/>
    <property type="molecule type" value="Genomic_DNA"/>
</dbReference>
<dbReference type="Proteomes" id="UP001225644">
    <property type="component" value="Unassembled WGS sequence"/>
</dbReference>
<organism evidence="3 4">
    <name type="scientific">Desulfofundulus luciae</name>
    <dbReference type="NCBI Taxonomy" id="74702"/>
    <lineage>
        <taxon>Bacteria</taxon>
        <taxon>Bacillati</taxon>
        <taxon>Bacillota</taxon>
        <taxon>Clostridia</taxon>
        <taxon>Eubacteriales</taxon>
        <taxon>Peptococcaceae</taxon>
        <taxon>Desulfofundulus</taxon>
    </lineage>
</organism>
<feature type="non-terminal residue" evidence="3">
    <location>
        <position position="267"/>
    </location>
</feature>
<dbReference type="Pfam" id="PF01548">
    <property type="entry name" value="DEDD_Tnp_IS110"/>
    <property type="match status" value="1"/>
</dbReference>
<keyword evidence="1" id="KW-0175">Coiled coil</keyword>
<evidence type="ECO:0000256" key="1">
    <source>
        <dbReference type="SAM" id="Coils"/>
    </source>
</evidence>
<sequence>MEAILECCCGLDVHRDIITACLLKGPLDQKPEATIREFSALPQGLQELRSWLQAENCRNVAMESTGVYWKPVYDVLEKGNMVILLVNARHIKNVPGRKTDIKDAQWIAQLLRTGLLRGSFIPTKPIRELRELTRYRKSLVEEAASQKNRIEKLLQTNAIKLSSVLSDVFGVSGRTILEHLIAYGQIDPSLLKDYLKGRARKKEEQIAEATRGTLSEQQRRLLRMQLKHLEQIEQSIAEVDQEIEKCLRAYQEQIALLDSIPAVDVTA</sequence>
<accession>A0ABU0B6K5</accession>
<comment type="caution">
    <text evidence="3">The sequence shown here is derived from an EMBL/GenBank/DDBJ whole genome shotgun (WGS) entry which is preliminary data.</text>
</comment>
<feature type="domain" description="Transposase IS110-like N-terminal" evidence="2">
    <location>
        <begin position="9"/>
        <end position="155"/>
    </location>
</feature>
<gene>
    <name evidence="3" type="ORF">J2Z49_003025</name>
</gene>